<evidence type="ECO:0000313" key="1">
    <source>
        <dbReference type="EMBL" id="TFH78765.1"/>
    </source>
</evidence>
<comment type="caution">
    <text evidence="1">The sequence shown here is derived from an EMBL/GenBank/DDBJ whole genome shotgun (WGS) entry which is preliminary data.</text>
</comment>
<dbReference type="RefSeq" id="WP_134843884.1">
    <property type="nucleotide sequence ID" value="NZ_SGVY01000030.1"/>
</dbReference>
<organism evidence="1 2">
    <name type="scientific">Segatella hominis</name>
    <dbReference type="NCBI Taxonomy" id="2518605"/>
    <lineage>
        <taxon>Bacteria</taxon>
        <taxon>Pseudomonadati</taxon>
        <taxon>Bacteroidota</taxon>
        <taxon>Bacteroidia</taxon>
        <taxon>Bacteroidales</taxon>
        <taxon>Prevotellaceae</taxon>
        <taxon>Segatella</taxon>
    </lineage>
</organism>
<dbReference type="GeneID" id="302995844"/>
<reference evidence="1 2" key="1">
    <citation type="submission" date="2019-02" db="EMBL/GenBank/DDBJ databases">
        <title>Draft Genome Sequence of the Prevotella sp. BCRC 81118, Isolated from Human Feces.</title>
        <authorList>
            <person name="Huang C.-H."/>
        </authorList>
    </citation>
    <scope>NUCLEOTIDE SEQUENCE [LARGE SCALE GENOMIC DNA]</scope>
    <source>
        <strain evidence="1 2">BCRC 81118</strain>
    </source>
</reference>
<proteinExistence type="predicted"/>
<name>A0A4Y8VC69_9BACT</name>
<dbReference type="EMBL" id="SGVY01000030">
    <property type="protein sequence ID" value="TFH78765.1"/>
    <property type="molecule type" value="Genomic_DNA"/>
</dbReference>
<protein>
    <submittedName>
        <fullName evidence="1">Uncharacterized protein</fullName>
    </submittedName>
</protein>
<dbReference type="AlphaFoldDB" id="A0A4Y8VC69"/>
<gene>
    <name evidence="1" type="ORF">EXN75_11190</name>
</gene>
<dbReference type="OrthoDB" id="1034886at2"/>
<keyword evidence="2" id="KW-1185">Reference proteome</keyword>
<sequence length="248" mass="28884">MWLFFKEAHECYQTEVIGCGKLYHRYKKDFLNSHSYTDCQYAAGKNEHKKNFYIMEEFLEEREDLVVIFFTKVDFEYHDYKALHHKFNTTEPPPNGQYLHGKPPSILQTAQDTKPKQDFQCYFDSTQLNLIARHANEVHLFSADVSEEDMRKLFSCQVCKQLKARSNRRVAFFFDMLCSKNLICKQWQSVIAKHKLILSSSTDKPLTTTKLSSATSDAKSTNASIYEAIRKKVQEIAECGKNDSKDTI</sequence>
<evidence type="ECO:0000313" key="2">
    <source>
        <dbReference type="Proteomes" id="UP000297872"/>
    </source>
</evidence>
<accession>A0A4Y8VC69</accession>
<dbReference type="Proteomes" id="UP000297872">
    <property type="component" value="Unassembled WGS sequence"/>
</dbReference>